<evidence type="ECO:0000313" key="4">
    <source>
        <dbReference type="EMBL" id="CAI9284895.1"/>
    </source>
</evidence>
<dbReference type="Gene3D" id="3.40.50.300">
    <property type="entry name" value="P-loop containing nucleotide triphosphate hydrolases"/>
    <property type="match status" value="1"/>
</dbReference>
<dbReference type="InterPro" id="IPR058352">
    <property type="entry name" value="DUF8039"/>
</dbReference>
<evidence type="ECO:0000259" key="2">
    <source>
        <dbReference type="Pfam" id="PF02861"/>
    </source>
</evidence>
<organism evidence="4 5">
    <name type="scientific">Lactuca saligna</name>
    <name type="common">Willowleaf lettuce</name>
    <dbReference type="NCBI Taxonomy" id="75948"/>
    <lineage>
        <taxon>Eukaryota</taxon>
        <taxon>Viridiplantae</taxon>
        <taxon>Streptophyta</taxon>
        <taxon>Embryophyta</taxon>
        <taxon>Tracheophyta</taxon>
        <taxon>Spermatophyta</taxon>
        <taxon>Magnoliopsida</taxon>
        <taxon>eudicotyledons</taxon>
        <taxon>Gunneridae</taxon>
        <taxon>Pentapetalae</taxon>
        <taxon>asterids</taxon>
        <taxon>campanulids</taxon>
        <taxon>Asterales</taxon>
        <taxon>Asteraceae</taxon>
        <taxon>Cichorioideae</taxon>
        <taxon>Cichorieae</taxon>
        <taxon>Lactucinae</taxon>
        <taxon>Lactuca</taxon>
    </lineage>
</organism>
<dbReference type="InterPro" id="IPR027417">
    <property type="entry name" value="P-loop_NTPase"/>
</dbReference>
<gene>
    <name evidence="4" type="ORF">LSALG_LOCUS24398</name>
</gene>
<dbReference type="Pfam" id="PF26133">
    <property type="entry name" value="DUF8039"/>
    <property type="match status" value="1"/>
</dbReference>
<evidence type="ECO:0008006" key="6">
    <source>
        <dbReference type="Google" id="ProtNLM"/>
    </source>
</evidence>
<proteinExistence type="predicted"/>
<name>A0AA35Z2Z3_LACSI</name>
<dbReference type="InterPro" id="IPR036628">
    <property type="entry name" value="Clp_N_dom_sf"/>
</dbReference>
<evidence type="ECO:0000313" key="5">
    <source>
        <dbReference type="Proteomes" id="UP001177003"/>
    </source>
</evidence>
<feature type="region of interest" description="Disordered" evidence="1">
    <location>
        <begin position="219"/>
        <end position="244"/>
    </location>
</feature>
<evidence type="ECO:0000256" key="1">
    <source>
        <dbReference type="SAM" id="MobiDB-lite"/>
    </source>
</evidence>
<dbReference type="InterPro" id="IPR004176">
    <property type="entry name" value="Clp_R_N"/>
</dbReference>
<keyword evidence="5" id="KW-1185">Reference proteome</keyword>
<dbReference type="Gene3D" id="1.10.1780.10">
    <property type="entry name" value="Clp, N-terminal domain"/>
    <property type="match status" value="1"/>
</dbReference>
<dbReference type="AlphaFoldDB" id="A0AA35Z2Z3"/>
<dbReference type="Proteomes" id="UP001177003">
    <property type="component" value="Chromosome 5"/>
</dbReference>
<feature type="domain" description="DUF8039" evidence="3">
    <location>
        <begin position="159"/>
        <end position="216"/>
    </location>
</feature>
<reference evidence="4" key="1">
    <citation type="submission" date="2023-04" db="EMBL/GenBank/DDBJ databases">
        <authorList>
            <person name="Vijverberg K."/>
            <person name="Xiong W."/>
            <person name="Schranz E."/>
        </authorList>
    </citation>
    <scope>NUCLEOTIDE SEQUENCE</scope>
</reference>
<evidence type="ECO:0000259" key="3">
    <source>
        <dbReference type="Pfam" id="PF26133"/>
    </source>
</evidence>
<sequence>MDEVRPITRKRGQRGIAAFKKNYRPKEYNVKFNENNIPNGGMSTQLFMSWFGMNVQHRFPIDEDPGKVKDKYFEDLWLEAKKQWNIESDDMKDYMKRRAVKLALNFKSRLVSKFEREEKNMIADGSYYQNEEDPLVRLLGPEHGGRSRTVSNIIGPTKVMTACDLLLKVADTQLKVASGMAWPTSETVIHSKPVNEGCVKVQVDEIVEIYENLPVHALANKTPSKSNSGTRIGSKHSSPQIHVDDTTTSFYRPQFEENQFPYHHQMDANEPFQDIIYESTTNCLNALGSGPGPRLECERDPDPNPELEPEPESEPEIKPFTCVDDALYISLSKVQQKSPKIQAIAFQVADFFKNAHGTYIFSSRGMYRDKVRLPILYSEVLQLFLRGWLDYSIIHWFAIILQLQSCKGALVQSSTFPWAVSNKSKIHSKQSGNTKRQVKMMCTLQTPPLTKATTFTGLDTMVNRSDDFHTSVLLATSTKCLLKKTLTYQQRSRNQWGFFLKDARAEVEEIIGSGSGNVSDVFPFTPRAKHVFEFSLEEAQQLGRNYIGSEHLLLGLLRVDGGVKHVLRKLGVMEMVESSKVVNDLIFDNKMPIHEEYGIDLTKLAKELKLDVVGMQSEIERVTQILGRLTKNNPCLVGERGVGKTSVVEGLVESISYYNNVPDCLKDKKVCSIGVEGPIGVANILKQALVRGELQVSKT</sequence>
<dbReference type="PANTHER" id="PTHR33018">
    <property type="entry name" value="OS10G0338966 PROTEIN-RELATED"/>
    <property type="match status" value="1"/>
</dbReference>
<dbReference type="PANTHER" id="PTHR33018:SF35">
    <property type="entry name" value="ULP1 PROTEASE FAMILY CATALYTIC DOMAIN, PAPAIN-LIKE CYSTEINE PEPTIDASE SUPERFAMILY"/>
    <property type="match status" value="1"/>
</dbReference>
<protein>
    <recommendedName>
        <fullName evidence="6">Clp R domain-containing protein</fullName>
    </recommendedName>
</protein>
<feature type="compositionally biased region" description="Polar residues" evidence="1">
    <location>
        <begin position="221"/>
        <end position="244"/>
    </location>
</feature>
<feature type="region of interest" description="Disordered" evidence="1">
    <location>
        <begin position="288"/>
        <end position="315"/>
    </location>
</feature>
<dbReference type="SUPFAM" id="SSF81923">
    <property type="entry name" value="Double Clp-N motif"/>
    <property type="match status" value="1"/>
</dbReference>
<accession>A0AA35Z2Z3</accession>
<feature type="domain" description="Clp R" evidence="2">
    <location>
        <begin position="497"/>
        <end position="569"/>
    </location>
</feature>
<dbReference type="EMBL" id="OX465081">
    <property type="protein sequence ID" value="CAI9284895.1"/>
    <property type="molecule type" value="Genomic_DNA"/>
</dbReference>
<dbReference type="SUPFAM" id="SSF52540">
    <property type="entry name" value="P-loop containing nucleoside triphosphate hydrolases"/>
    <property type="match status" value="1"/>
</dbReference>
<dbReference type="Pfam" id="PF02861">
    <property type="entry name" value="Clp_N"/>
    <property type="match status" value="1"/>
</dbReference>
<feature type="compositionally biased region" description="Acidic residues" evidence="1">
    <location>
        <begin position="303"/>
        <end position="314"/>
    </location>
</feature>